<gene>
    <name evidence="2" type="ORF">E2I14_11610</name>
</gene>
<organism evidence="2 3">
    <name type="scientific">Sapientia aquatica</name>
    <dbReference type="NCBI Taxonomy" id="1549640"/>
    <lineage>
        <taxon>Bacteria</taxon>
        <taxon>Pseudomonadati</taxon>
        <taxon>Pseudomonadota</taxon>
        <taxon>Betaproteobacteria</taxon>
        <taxon>Burkholderiales</taxon>
        <taxon>Oxalobacteraceae</taxon>
        <taxon>Sapientia</taxon>
    </lineage>
</organism>
<keyword evidence="1" id="KW-0472">Membrane</keyword>
<dbReference type="RefSeq" id="WP_133328644.1">
    <property type="nucleotide sequence ID" value="NZ_SMYL01000005.1"/>
</dbReference>
<feature type="transmembrane region" description="Helical" evidence="1">
    <location>
        <begin position="101"/>
        <end position="121"/>
    </location>
</feature>
<feature type="transmembrane region" description="Helical" evidence="1">
    <location>
        <begin position="6"/>
        <end position="25"/>
    </location>
</feature>
<evidence type="ECO:0000256" key="1">
    <source>
        <dbReference type="SAM" id="Phobius"/>
    </source>
</evidence>
<dbReference type="Pfam" id="PF20327">
    <property type="entry name" value="DUF6622"/>
    <property type="match status" value="1"/>
</dbReference>
<reference evidence="2 3" key="1">
    <citation type="submission" date="2019-03" db="EMBL/GenBank/DDBJ databases">
        <title>Sapientia aquatica gen. nov., sp. nov., isolated from a crater lake.</title>
        <authorList>
            <person name="Felfoldi T."/>
            <person name="Szabo A."/>
            <person name="Toth E."/>
            <person name="Schumann P."/>
            <person name="Keki Z."/>
            <person name="Marialigeti K."/>
            <person name="Mathe I."/>
        </authorList>
    </citation>
    <scope>NUCLEOTIDE SEQUENCE [LARGE SCALE GENOMIC DNA]</scope>
    <source>
        <strain evidence="2 3">SA-152</strain>
    </source>
</reference>
<dbReference type="InterPro" id="IPR046730">
    <property type="entry name" value="DUF6622"/>
</dbReference>
<name>A0A4R5W0N3_9BURK</name>
<proteinExistence type="predicted"/>
<evidence type="ECO:0000313" key="2">
    <source>
        <dbReference type="EMBL" id="TDK65591.1"/>
    </source>
</evidence>
<evidence type="ECO:0000313" key="3">
    <source>
        <dbReference type="Proteomes" id="UP000294829"/>
    </source>
</evidence>
<dbReference type="EMBL" id="SMYL01000005">
    <property type="protein sequence ID" value="TDK65591.1"/>
    <property type="molecule type" value="Genomic_DNA"/>
</dbReference>
<sequence length="174" mass="18634">MTNATNGFPTWVLFLFFGLVYLGYLQSKTRKVSRTRIVVLPAIMVSLALYGVLTVPAHGVIAFVAWAIGAAAAVAMNSKVPHGNGVTLHEGQQHFVVPGSWIPLILMMSIFVVKSIIGYLIGSHSVNPEDVYFIAVSNWISGLISGTFLARALFIFKAGSAHGTTLLKQSGSTI</sequence>
<dbReference type="OrthoDB" id="3034721at2"/>
<protein>
    <submittedName>
        <fullName evidence="2">Uncharacterized protein</fullName>
    </submittedName>
</protein>
<accession>A0A4R5W0N3</accession>
<dbReference type="Proteomes" id="UP000294829">
    <property type="component" value="Unassembled WGS sequence"/>
</dbReference>
<feature type="transmembrane region" description="Helical" evidence="1">
    <location>
        <begin position="133"/>
        <end position="154"/>
    </location>
</feature>
<dbReference type="AlphaFoldDB" id="A0A4R5W0N3"/>
<comment type="caution">
    <text evidence="2">The sequence shown here is derived from an EMBL/GenBank/DDBJ whole genome shotgun (WGS) entry which is preliminary data.</text>
</comment>
<keyword evidence="1" id="KW-1133">Transmembrane helix</keyword>
<keyword evidence="1" id="KW-0812">Transmembrane</keyword>
<keyword evidence="3" id="KW-1185">Reference proteome</keyword>